<dbReference type="PANTHER" id="PTHR44943:SF8">
    <property type="entry name" value="TPR REPEAT-CONTAINING PROTEIN MJ0263"/>
    <property type="match status" value="1"/>
</dbReference>
<keyword evidence="5" id="KW-0732">Signal</keyword>
<dbReference type="RefSeq" id="WP_044348606.1">
    <property type="nucleotide sequence ID" value="NZ_AZAC01000014.1"/>
</dbReference>
<feature type="compositionally biased region" description="Basic and acidic residues" evidence="4">
    <location>
        <begin position="420"/>
        <end position="429"/>
    </location>
</feature>
<dbReference type="Proteomes" id="UP000032233">
    <property type="component" value="Unassembled WGS sequence"/>
</dbReference>
<organism evidence="7 8">
    <name type="scientific">Dethiosulfatarculus sandiegensis</name>
    <dbReference type="NCBI Taxonomy" id="1429043"/>
    <lineage>
        <taxon>Bacteria</taxon>
        <taxon>Pseudomonadati</taxon>
        <taxon>Thermodesulfobacteriota</taxon>
        <taxon>Desulfarculia</taxon>
        <taxon>Desulfarculales</taxon>
        <taxon>Desulfarculaceae</taxon>
        <taxon>Dethiosulfatarculus</taxon>
    </lineage>
</organism>
<evidence type="ECO:0000256" key="3">
    <source>
        <dbReference type="PROSITE-ProRule" id="PRU00339"/>
    </source>
</evidence>
<feature type="region of interest" description="Disordered" evidence="4">
    <location>
        <begin position="340"/>
        <end position="558"/>
    </location>
</feature>
<feature type="signal peptide" evidence="5">
    <location>
        <begin position="1"/>
        <end position="21"/>
    </location>
</feature>
<protein>
    <recommendedName>
        <fullName evidence="6">SPOR domain-containing protein</fullName>
    </recommendedName>
</protein>
<dbReference type="InterPro" id="IPR046357">
    <property type="entry name" value="PPIase_dom_sf"/>
</dbReference>
<keyword evidence="8" id="KW-1185">Reference proteome</keyword>
<dbReference type="Gene3D" id="1.25.40.10">
    <property type="entry name" value="Tetratricopeptide repeat domain"/>
    <property type="match status" value="2"/>
</dbReference>
<feature type="compositionally biased region" description="Basic and acidic residues" evidence="4">
    <location>
        <begin position="340"/>
        <end position="364"/>
    </location>
</feature>
<dbReference type="SUPFAM" id="SSF54534">
    <property type="entry name" value="FKBP-like"/>
    <property type="match status" value="1"/>
</dbReference>
<dbReference type="Gene3D" id="3.10.50.40">
    <property type="match status" value="1"/>
</dbReference>
<dbReference type="InterPro" id="IPR051685">
    <property type="entry name" value="Ycf3/AcsC/BcsC/TPR_MFPF"/>
</dbReference>
<dbReference type="PROSITE" id="PS50005">
    <property type="entry name" value="TPR"/>
    <property type="match status" value="2"/>
</dbReference>
<dbReference type="PROSITE" id="PS51724">
    <property type="entry name" value="SPOR"/>
    <property type="match status" value="1"/>
</dbReference>
<evidence type="ECO:0000313" key="7">
    <source>
        <dbReference type="EMBL" id="KIX13829.1"/>
    </source>
</evidence>
<dbReference type="Gene3D" id="3.30.70.1070">
    <property type="entry name" value="Sporulation related repeat"/>
    <property type="match status" value="1"/>
</dbReference>
<dbReference type="InterPro" id="IPR011990">
    <property type="entry name" value="TPR-like_helical_dom_sf"/>
</dbReference>
<sequence length="638" mass="70930">MKIYSKSRVGLLLLFFLMAFSGCGKGTAPAPLNTNPALNVDQKKCLRVFWVADPAEAQAVQQSLDSGEDFVELARTRSRANPDKVMDHTYCLKPVDMEPGLRKAALELNPGEMKGPLSLNQGRAWIRATTDKYFRQAGALFRQNRFKEAQEALAGDLELNPDHIAGWRLLSVIKVGERDWPGALEAVDKALYWTPLDPVLISNRASFLWKMGKKKEAVRSYEKALGLDPTNPKMLNNLAWALAAQQSDLKRAESLAHRATVLSPYESNLWNTLGLIQKLRGSHAEAVVSLQKALQLGGKNPETRKWLLESFLSLKREDLVALEEYLLVREPALVGSKTTLKPEKVSASRKKDPSLFQKPDKRQEIPISEQDISAPPPWILAKGTNEGGGLAAPRVNKPVKKAEPKTKSDFPGTKPVVFKDASKPSENAKKKASQKAALHNRTAPKTSEDTPKISGFRVASLPGKPSQKASPDKEPVQPSLAPDTKKAPQPNQNVVAASKDQPRDLSPKKQEKTPSIRVAFPTDSSKSGQTKVFRAPLDQDRLPEKPTSESVRSREEQQKVHAPYLQIASFRSLTDALSARRVWQRKGADCFLEHLDLGSRGKWYRILLGPFTSYEKARDQGRKLQKRGEIKTFMVVEK</sequence>
<evidence type="ECO:0000256" key="4">
    <source>
        <dbReference type="SAM" id="MobiDB-lite"/>
    </source>
</evidence>
<keyword evidence="1" id="KW-0677">Repeat</keyword>
<dbReference type="Pfam" id="PF05036">
    <property type="entry name" value="SPOR"/>
    <property type="match status" value="1"/>
</dbReference>
<evidence type="ECO:0000256" key="5">
    <source>
        <dbReference type="SAM" id="SignalP"/>
    </source>
</evidence>
<accession>A0A0D2J6N6</accession>
<dbReference type="InterPro" id="IPR007730">
    <property type="entry name" value="SPOR-like_dom"/>
</dbReference>
<dbReference type="OrthoDB" id="5521767at2"/>
<dbReference type="Pfam" id="PF13181">
    <property type="entry name" value="TPR_8"/>
    <property type="match status" value="1"/>
</dbReference>
<dbReference type="STRING" id="1429043.X474_11050"/>
<evidence type="ECO:0000256" key="2">
    <source>
        <dbReference type="ARBA" id="ARBA00022803"/>
    </source>
</evidence>
<evidence type="ECO:0000256" key="1">
    <source>
        <dbReference type="ARBA" id="ARBA00022737"/>
    </source>
</evidence>
<feature type="domain" description="SPOR" evidence="6">
    <location>
        <begin position="557"/>
        <end position="637"/>
    </location>
</feature>
<feature type="repeat" description="TPR" evidence="3">
    <location>
        <begin position="198"/>
        <end position="231"/>
    </location>
</feature>
<dbReference type="GO" id="GO:0042834">
    <property type="term" value="F:peptidoglycan binding"/>
    <property type="evidence" value="ECO:0007669"/>
    <property type="project" value="InterPro"/>
</dbReference>
<dbReference type="SUPFAM" id="SSF110997">
    <property type="entry name" value="Sporulation related repeat"/>
    <property type="match status" value="1"/>
</dbReference>
<evidence type="ECO:0000313" key="8">
    <source>
        <dbReference type="Proteomes" id="UP000032233"/>
    </source>
</evidence>
<name>A0A0D2J6N6_9BACT</name>
<evidence type="ECO:0000259" key="6">
    <source>
        <dbReference type="PROSITE" id="PS51724"/>
    </source>
</evidence>
<comment type="caution">
    <text evidence="7">The sequence shown here is derived from an EMBL/GenBank/DDBJ whole genome shotgun (WGS) entry which is preliminary data.</text>
</comment>
<dbReference type="AlphaFoldDB" id="A0A0D2J6N6"/>
<dbReference type="InterPro" id="IPR036680">
    <property type="entry name" value="SPOR-like_sf"/>
</dbReference>
<dbReference type="SUPFAM" id="SSF48452">
    <property type="entry name" value="TPR-like"/>
    <property type="match status" value="1"/>
</dbReference>
<keyword evidence="2 3" id="KW-0802">TPR repeat</keyword>
<dbReference type="InParanoid" id="A0A0D2J6N6"/>
<proteinExistence type="predicted"/>
<feature type="chain" id="PRO_5007764400" description="SPOR domain-containing protein" evidence="5">
    <location>
        <begin position="22"/>
        <end position="638"/>
    </location>
</feature>
<feature type="compositionally biased region" description="Basic and acidic residues" evidence="4">
    <location>
        <begin position="500"/>
        <end position="514"/>
    </location>
</feature>
<reference evidence="7 8" key="1">
    <citation type="submission" date="2013-11" db="EMBL/GenBank/DDBJ databases">
        <title>Metagenomic analysis of a methanogenic consortium involved in long chain n-alkane degradation.</title>
        <authorList>
            <person name="Davidova I.A."/>
            <person name="Callaghan A.V."/>
            <person name="Wawrik B."/>
            <person name="Pruitt S."/>
            <person name="Marks C."/>
            <person name="Duncan K.E."/>
            <person name="Suflita J.M."/>
        </authorList>
    </citation>
    <scope>NUCLEOTIDE SEQUENCE [LARGE SCALE GENOMIC DNA]</scope>
    <source>
        <strain evidence="7 8">SPR</strain>
    </source>
</reference>
<dbReference type="PROSITE" id="PS51257">
    <property type="entry name" value="PROKAR_LIPOPROTEIN"/>
    <property type="match status" value="1"/>
</dbReference>
<dbReference type="GO" id="GO:0003755">
    <property type="term" value="F:peptidyl-prolyl cis-trans isomerase activity"/>
    <property type="evidence" value="ECO:0007669"/>
    <property type="project" value="InterPro"/>
</dbReference>
<dbReference type="SMART" id="SM00028">
    <property type="entry name" value="TPR"/>
    <property type="match status" value="3"/>
</dbReference>
<gene>
    <name evidence="7" type="ORF">X474_11050</name>
</gene>
<dbReference type="EMBL" id="AZAC01000014">
    <property type="protein sequence ID" value="KIX13829.1"/>
    <property type="molecule type" value="Genomic_DNA"/>
</dbReference>
<dbReference type="InterPro" id="IPR019734">
    <property type="entry name" value="TPR_rpt"/>
</dbReference>
<dbReference type="PANTHER" id="PTHR44943">
    <property type="entry name" value="CELLULOSE SYNTHASE OPERON PROTEIN C"/>
    <property type="match status" value="1"/>
</dbReference>
<feature type="compositionally biased region" description="Basic and acidic residues" evidence="4">
    <location>
        <begin position="537"/>
        <end position="558"/>
    </location>
</feature>
<feature type="repeat" description="TPR" evidence="3">
    <location>
        <begin position="130"/>
        <end position="163"/>
    </location>
</feature>